<dbReference type="EMBL" id="JAQNDO010000001">
    <property type="protein sequence ID" value="MDC0750010.1"/>
    <property type="molecule type" value="Genomic_DNA"/>
</dbReference>
<dbReference type="Proteomes" id="UP001221411">
    <property type="component" value="Unassembled WGS sequence"/>
</dbReference>
<keyword evidence="1" id="KW-0472">Membrane</keyword>
<feature type="transmembrane region" description="Helical" evidence="1">
    <location>
        <begin position="12"/>
        <end position="30"/>
    </location>
</feature>
<sequence length="124" mass="13185">MARKKDLSTEAKVGLGLVATGLAAGAYYYLKSGAGSEKNAALIPDPLEVQLDRVVDALNGKFGKRWGNRTLAVLEKGLEAVLSPQLVALVRIVHKAELLGQEMELSGAAKRQKAAGWAQEMVKA</sequence>
<organism evidence="2 3">
    <name type="scientific">Polyangium mundeleinium</name>
    <dbReference type="NCBI Taxonomy" id="2995306"/>
    <lineage>
        <taxon>Bacteria</taxon>
        <taxon>Pseudomonadati</taxon>
        <taxon>Myxococcota</taxon>
        <taxon>Polyangia</taxon>
        <taxon>Polyangiales</taxon>
        <taxon>Polyangiaceae</taxon>
        <taxon>Polyangium</taxon>
    </lineage>
</organism>
<keyword evidence="1" id="KW-0812">Transmembrane</keyword>
<gene>
    <name evidence="2" type="ORF">POL67_52275</name>
</gene>
<reference evidence="2 3" key="1">
    <citation type="submission" date="2022-11" db="EMBL/GenBank/DDBJ databases">
        <title>Minimal conservation of predation-associated metabolite biosynthetic gene clusters underscores biosynthetic potential of Myxococcota including descriptions for ten novel species: Archangium lansinium sp. nov., Myxococcus landrumus sp. nov., Nannocystis bai.</title>
        <authorList>
            <person name="Ahearne A."/>
            <person name="Stevens C."/>
            <person name="Dowd S."/>
        </authorList>
    </citation>
    <scope>NUCLEOTIDE SEQUENCE [LARGE SCALE GENOMIC DNA]</scope>
    <source>
        <strain evidence="2 3">RJM3</strain>
    </source>
</reference>
<dbReference type="RefSeq" id="WP_271930622.1">
    <property type="nucleotide sequence ID" value="NZ_JAQNDO010000001.1"/>
</dbReference>
<accession>A0ABT5FA71</accession>
<proteinExistence type="predicted"/>
<evidence type="ECO:0000313" key="3">
    <source>
        <dbReference type="Proteomes" id="UP001221411"/>
    </source>
</evidence>
<evidence type="ECO:0000256" key="1">
    <source>
        <dbReference type="SAM" id="Phobius"/>
    </source>
</evidence>
<protein>
    <submittedName>
        <fullName evidence="2">Uncharacterized protein</fullName>
    </submittedName>
</protein>
<keyword evidence="1" id="KW-1133">Transmembrane helix</keyword>
<keyword evidence="3" id="KW-1185">Reference proteome</keyword>
<name>A0ABT5FA71_9BACT</name>
<comment type="caution">
    <text evidence="2">The sequence shown here is derived from an EMBL/GenBank/DDBJ whole genome shotgun (WGS) entry which is preliminary data.</text>
</comment>
<evidence type="ECO:0000313" key="2">
    <source>
        <dbReference type="EMBL" id="MDC0750010.1"/>
    </source>
</evidence>